<comment type="subcellular location">
    <subcellularLocation>
        <location evidence="1">Golgi apparatus membrane</location>
        <topology evidence="1">Peripheral membrane protein</topology>
        <orientation evidence="1">Cytoplasmic side</orientation>
    </subcellularLocation>
</comment>
<evidence type="ECO:0000313" key="6">
    <source>
        <dbReference type="EMBL" id="CCH75414.1"/>
    </source>
</evidence>
<feature type="compositionally biased region" description="Low complexity" evidence="5">
    <location>
        <begin position="66"/>
        <end position="79"/>
    </location>
</feature>
<keyword evidence="3" id="KW-0446">Lipid-binding</keyword>
<keyword evidence="2" id="KW-0333">Golgi apparatus</keyword>
<dbReference type="Proteomes" id="UP000035763">
    <property type="component" value="Unassembled WGS sequence"/>
</dbReference>
<comment type="caution">
    <text evidence="6">The sequence shown here is derived from an EMBL/GenBank/DDBJ whole genome shotgun (WGS) entry which is preliminary data.</text>
</comment>
<dbReference type="Pfam" id="PF05719">
    <property type="entry name" value="GPP34"/>
    <property type="match status" value="1"/>
</dbReference>
<evidence type="ECO:0000256" key="4">
    <source>
        <dbReference type="ARBA" id="ARBA00023136"/>
    </source>
</evidence>
<reference evidence="6 7" key="1">
    <citation type="journal article" date="2013" name="ISME J.">
        <title>A metabolic model for members of the genus Tetrasphaera involved in enhanced biological phosphorus removal.</title>
        <authorList>
            <person name="Kristiansen R."/>
            <person name="Nguyen H.T.T."/>
            <person name="Saunders A.M."/>
            <person name="Nielsen J.L."/>
            <person name="Wimmer R."/>
            <person name="Le V.Q."/>
            <person name="McIlroy S.J."/>
            <person name="Petrovski S."/>
            <person name="Seviour R.J."/>
            <person name="Calteau A."/>
            <person name="Nielsen K.L."/>
            <person name="Nielsen P.H."/>
        </authorList>
    </citation>
    <scope>NUCLEOTIDE SEQUENCE [LARGE SCALE GENOMIC DNA]</scope>
    <source>
        <strain evidence="6 7">Ben110</strain>
    </source>
</reference>
<protein>
    <submittedName>
        <fullName evidence="6">Uncharacterized protein</fullName>
    </submittedName>
</protein>
<evidence type="ECO:0000256" key="3">
    <source>
        <dbReference type="ARBA" id="ARBA00023121"/>
    </source>
</evidence>
<sequence length="90" mass="10064">MLLGEEVLLLVTDDTTGRAPALSQHLDVVIGGSLFAELTLRERITLTPHELGWRERDRVQCCWSGRPRTASSTRRSSTSAHERARSQGTY</sequence>
<name>W6K4Q3_9MICO</name>
<dbReference type="GO" id="GO:0012505">
    <property type="term" value="C:endomembrane system"/>
    <property type="evidence" value="ECO:0007669"/>
    <property type="project" value="UniProtKB-ARBA"/>
</dbReference>
<dbReference type="Gene3D" id="1.10.3630.10">
    <property type="entry name" value="yeast vps74-n-term truncation variant domain like"/>
    <property type="match status" value="1"/>
</dbReference>
<dbReference type="OrthoDB" id="4962633at2"/>
<evidence type="ECO:0000256" key="2">
    <source>
        <dbReference type="ARBA" id="ARBA00023034"/>
    </source>
</evidence>
<proteinExistence type="predicted"/>
<keyword evidence="4" id="KW-0472">Membrane</keyword>
<dbReference type="GO" id="GO:0005737">
    <property type="term" value="C:cytoplasm"/>
    <property type="evidence" value="ECO:0007669"/>
    <property type="project" value="UniProtKB-ARBA"/>
</dbReference>
<dbReference type="InterPro" id="IPR038261">
    <property type="entry name" value="GPP34-like_sf"/>
</dbReference>
<dbReference type="GO" id="GO:0070273">
    <property type="term" value="F:phosphatidylinositol-4-phosphate binding"/>
    <property type="evidence" value="ECO:0007669"/>
    <property type="project" value="InterPro"/>
</dbReference>
<keyword evidence="7" id="KW-1185">Reference proteome</keyword>
<evidence type="ECO:0000313" key="7">
    <source>
        <dbReference type="Proteomes" id="UP000035763"/>
    </source>
</evidence>
<feature type="region of interest" description="Disordered" evidence="5">
    <location>
        <begin position="65"/>
        <end position="90"/>
    </location>
</feature>
<dbReference type="EMBL" id="CAJA01000495">
    <property type="protein sequence ID" value="CCH75414.1"/>
    <property type="molecule type" value="Genomic_DNA"/>
</dbReference>
<gene>
    <name evidence="6" type="ORF">BN11_690003</name>
</gene>
<organism evidence="6 7">
    <name type="scientific">Nostocoides australiense Ben110</name>
    <dbReference type="NCBI Taxonomy" id="1193182"/>
    <lineage>
        <taxon>Bacteria</taxon>
        <taxon>Bacillati</taxon>
        <taxon>Actinomycetota</taxon>
        <taxon>Actinomycetes</taxon>
        <taxon>Micrococcales</taxon>
        <taxon>Intrasporangiaceae</taxon>
        <taxon>Nostocoides</taxon>
    </lineage>
</organism>
<accession>W6K4Q3</accession>
<evidence type="ECO:0000256" key="1">
    <source>
        <dbReference type="ARBA" id="ARBA00004255"/>
    </source>
</evidence>
<dbReference type="InterPro" id="IPR008628">
    <property type="entry name" value="GPP34-like"/>
</dbReference>
<evidence type="ECO:0000256" key="5">
    <source>
        <dbReference type="SAM" id="MobiDB-lite"/>
    </source>
</evidence>
<dbReference type="AlphaFoldDB" id="W6K4Q3"/>
<feature type="compositionally biased region" description="Basic and acidic residues" evidence="5">
    <location>
        <begin position="80"/>
        <end position="90"/>
    </location>
</feature>